<evidence type="ECO:0000256" key="1">
    <source>
        <dbReference type="SAM" id="MobiDB-lite"/>
    </source>
</evidence>
<accession>A0ABR5Z219</accession>
<name>A0ABR5Z219_9GAMM</name>
<evidence type="ECO:0008006" key="4">
    <source>
        <dbReference type="Google" id="ProtNLM"/>
    </source>
</evidence>
<dbReference type="EMBL" id="JAAMRF010000006">
    <property type="protein sequence ID" value="MBA1274192.1"/>
    <property type="molecule type" value="Genomic_DNA"/>
</dbReference>
<proteinExistence type="predicted"/>
<gene>
    <name evidence="2" type="ORF">G7026_12575</name>
</gene>
<sequence>MSDDLQLHGQSPTEDEPDITMTDAGEAEPGEDPDFDESGEGVTDQPRDQRN</sequence>
<reference evidence="2 3" key="1">
    <citation type="submission" date="2020-02" db="EMBL/GenBank/DDBJ databases">
        <title>Synteny-based analysis reveals conserved mechanism for high triclosan tolerance in Pseudomonas, as well as instances of horizontal transfer.</title>
        <authorList>
            <person name="Mcfarland A.G."/>
            <person name="Bertucci H.K."/>
            <person name="Litmann E."/>
            <person name="Shen J."/>
            <person name="Huttenhower C."/>
            <person name="Hartmann E.M."/>
        </authorList>
    </citation>
    <scope>NUCLEOTIDE SEQUENCE [LARGE SCALE GENOMIC DNA]</scope>
    <source>
        <strain evidence="2 3">115A1</strain>
    </source>
</reference>
<protein>
    <recommendedName>
        <fullName evidence="4">MatE family transporter</fullName>
    </recommendedName>
</protein>
<comment type="caution">
    <text evidence="2">The sequence shown here is derived from an EMBL/GenBank/DDBJ whole genome shotgun (WGS) entry which is preliminary data.</text>
</comment>
<organism evidence="2 3">
    <name type="scientific">Stutzerimonas azotifigens</name>
    <dbReference type="NCBI Taxonomy" id="291995"/>
    <lineage>
        <taxon>Bacteria</taxon>
        <taxon>Pseudomonadati</taxon>
        <taxon>Pseudomonadota</taxon>
        <taxon>Gammaproteobacteria</taxon>
        <taxon>Pseudomonadales</taxon>
        <taxon>Pseudomonadaceae</taxon>
        <taxon>Stutzerimonas</taxon>
    </lineage>
</organism>
<dbReference type="Proteomes" id="UP000786387">
    <property type="component" value="Unassembled WGS sequence"/>
</dbReference>
<keyword evidence="3" id="KW-1185">Reference proteome</keyword>
<feature type="region of interest" description="Disordered" evidence="1">
    <location>
        <begin position="1"/>
        <end position="51"/>
    </location>
</feature>
<feature type="compositionally biased region" description="Acidic residues" evidence="1">
    <location>
        <begin position="25"/>
        <end position="39"/>
    </location>
</feature>
<dbReference type="RefSeq" id="WP_181071257.1">
    <property type="nucleotide sequence ID" value="NZ_JAAMRF010000006.1"/>
</dbReference>
<evidence type="ECO:0000313" key="2">
    <source>
        <dbReference type="EMBL" id="MBA1274192.1"/>
    </source>
</evidence>
<evidence type="ECO:0000313" key="3">
    <source>
        <dbReference type="Proteomes" id="UP000786387"/>
    </source>
</evidence>